<evidence type="ECO:0000259" key="1">
    <source>
        <dbReference type="Pfam" id="PF09995"/>
    </source>
</evidence>
<dbReference type="PANTHER" id="PTHR36151:SF3">
    <property type="entry name" value="ER-BOUND OXYGENASE MPAB_MPAB'_RUBBER OXYGENASE CATALYTIC DOMAIN-CONTAINING PROTEIN"/>
    <property type="match status" value="1"/>
</dbReference>
<organism evidence="2 3">
    <name type="scientific">Mycobacterium asiaticum</name>
    <dbReference type="NCBI Taxonomy" id="1790"/>
    <lineage>
        <taxon>Bacteria</taxon>
        <taxon>Bacillati</taxon>
        <taxon>Actinomycetota</taxon>
        <taxon>Actinomycetes</taxon>
        <taxon>Mycobacteriales</taxon>
        <taxon>Mycobacteriaceae</taxon>
        <taxon>Mycobacterium</taxon>
    </lineage>
</organism>
<reference evidence="2 3" key="1">
    <citation type="submission" date="2016-06" db="EMBL/GenBank/DDBJ databases">
        <authorList>
            <person name="Kjaerup R.B."/>
            <person name="Dalgaard T.S."/>
            <person name="Juul-Madsen H.R."/>
        </authorList>
    </citation>
    <scope>NUCLEOTIDE SEQUENCE [LARGE SCALE GENOMIC DNA]</scope>
    <source>
        <strain evidence="2 3">1081914.2</strain>
    </source>
</reference>
<comment type="caution">
    <text evidence="2">The sequence shown here is derived from an EMBL/GenBank/DDBJ whole genome shotgun (WGS) entry which is preliminary data.</text>
</comment>
<dbReference type="eggNOG" id="COG3662">
    <property type="taxonomic scope" value="Bacteria"/>
</dbReference>
<dbReference type="STRING" id="1790.A5645_24150"/>
<name>A0A1A3BCV4_MYCAS</name>
<dbReference type="EMBL" id="LZKQ01000331">
    <property type="protein sequence ID" value="OBI72760.1"/>
    <property type="molecule type" value="Genomic_DNA"/>
</dbReference>
<evidence type="ECO:0000313" key="3">
    <source>
        <dbReference type="Proteomes" id="UP000093795"/>
    </source>
</evidence>
<dbReference type="Pfam" id="PF09995">
    <property type="entry name" value="MPAB_Lcp_cat"/>
    <property type="match status" value="1"/>
</dbReference>
<dbReference type="Proteomes" id="UP000093795">
    <property type="component" value="Unassembled WGS sequence"/>
</dbReference>
<dbReference type="InterPro" id="IPR018713">
    <property type="entry name" value="MPAB/Lcp_cat_dom"/>
</dbReference>
<protein>
    <recommendedName>
        <fullName evidence="1">ER-bound oxygenase mpaB/mpaB'/Rubber oxygenase catalytic domain-containing protein</fullName>
    </recommendedName>
</protein>
<dbReference type="RefSeq" id="WP_065123804.1">
    <property type="nucleotide sequence ID" value="NZ_LZKQ01000331.1"/>
</dbReference>
<feature type="domain" description="ER-bound oxygenase mpaB/mpaB'/Rubber oxygenase catalytic" evidence="1">
    <location>
        <begin position="42"/>
        <end position="266"/>
    </location>
</feature>
<evidence type="ECO:0000313" key="2">
    <source>
        <dbReference type="EMBL" id="OBI72760.1"/>
    </source>
</evidence>
<gene>
    <name evidence="2" type="ORF">A9X01_07870</name>
</gene>
<proteinExistence type="predicted"/>
<dbReference type="PANTHER" id="PTHR36151">
    <property type="entry name" value="BLR2777 PROTEIN"/>
    <property type="match status" value="1"/>
</dbReference>
<dbReference type="AlphaFoldDB" id="A0A1A3BCV4"/>
<sequence>MSVPDSPSVERAALSIADTRIRVTRQTARWTDAPVDVREAMDFWAFAAGAANVIMQLSRPGVGYGVVESKVDSGNLLKHPWKRARTTFQYLAVAVFGSPQDRAAFRAAVDGAHRHVKSEPESPVRYNAFDRDLQMWVAACLFVGLEDTYQLLRGPMNDEQAEQFYRSAWTLGTTLQVREDQWPRTRKAFDDYWIQACRQVEVGEVVGNYLMELIDLRMINPLLRLPFHRLLKFLTVGFLAPVFREALGVSWSKGKQRRFEYLFLLVAFANRFLPPFVRQGGSHVLLADVRSRVRRGRPLI</sequence>
<accession>A0A1A3BCV4</accession>
<dbReference type="GO" id="GO:0016491">
    <property type="term" value="F:oxidoreductase activity"/>
    <property type="evidence" value="ECO:0007669"/>
    <property type="project" value="InterPro"/>
</dbReference>